<dbReference type="CDD" id="cd04088">
    <property type="entry name" value="EFG_mtEFG_II"/>
    <property type="match status" value="1"/>
</dbReference>
<dbReference type="InterPro" id="IPR000640">
    <property type="entry name" value="EFG_V-like"/>
</dbReference>
<dbReference type="SUPFAM" id="SSF54211">
    <property type="entry name" value="Ribosomal protein S5 domain 2-like"/>
    <property type="match status" value="1"/>
</dbReference>
<evidence type="ECO:0000256" key="7">
    <source>
        <dbReference type="HAMAP-Rule" id="MF_00054"/>
    </source>
</evidence>
<dbReference type="EMBL" id="CYZL01000004">
    <property type="protein sequence ID" value="CUN81071.1"/>
    <property type="molecule type" value="Genomic_DNA"/>
</dbReference>
<dbReference type="Gene3D" id="3.30.230.10">
    <property type="match status" value="1"/>
</dbReference>
<comment type="similarity">
    <text evidence="1 7">Belongs to the TRAFAC class translation factor GTPase superfamily. Classic translation factor GTPase family. EF-G/EF-2 subfamily.</text>
</comment>
<dbReference type="InterPro" id="IPR004540">
    <property type="entry name" value="Transl_elong_EFG/EF2"/>
</dbReference>
<evidence type="ECO:0000256" key="2">
    <source>
        <dbReference type="ARBA" id="ARBA00017872"/>
    </source>
</evidence>
<dbReference type="InterPro" id="IPR047872">
    <property type="entry name" value="EFG_IV"/>
</dbReference>
<dbReference type="InterPro" id="IPR031157">
    <property type="entry name" value="G_TR_CS"/>
</dbReference>
<dbReference type="InterPro" id="IPR014721">
    <property type="entry name" value="Ribsml_uS5_D2-typ_fold_subgr"/>
</dbReference>
<reference evidence="9 11" key="1">
    <citation type="submission" date="2015-09" db="EMBL/GenBank/DDBJ databases">
        <authorList>
            <consortium name="Pathogen Informatics"/>
        </authorList>
    </citation>
    <scope>NUCLEOTIDE SEQUENCE [LARGE SCALE GENOMIC DNA]</scope>
    <source>
        <strain evidence="9 11">2789STDY5834835</strain>
    </source>
</reference>
<evidence type="ECO:0000259" key="8">
    <source>
        <dbReference type="PROSITE" id="PS51722"/>
    </source>
</evidence>
<dbReference type="Pfam" id="PF14492">
    <property type="entry name" value="EFG_III"/>
    <property type="match status" value="1"/>
</dbReference>
<evidence type="ECO:0000256" key="6">
    <source>
        <dbReference type="ARBA" id="ARBA00023134"/>
    </source>
</evidence>
<dbReference type="InterPro" id="IPR009022">
    <property type="entry name" value="EFG_III"/>
</dbReference>
<dbReference type="SUPFAM" id="SSF52540">
    <property type="entry name" value="P-loop containing nucleoside triphosphate hydrolases"/>
    <property type="match status" value="1"/>
</dbReference>
<dbReference type="GO" id="GO:0003746">
    <property type="term" value="F:translation elongation factor activity"/>
    <property type="evidence" value="ECO:0007669"/>
    <property type="project" value="UniProtKB-UniRule"/>
</dbReference>
<dbReference type="SUPFAM" id="SSF50447">
    <property type="entry name" value="Translation proteins"/>
    <property type="match status" value="1"/>
</dbReference>
<evidence type="ECO:0000256" key="3">
    <source>
        <dbReference type="ARBA" id="ARBA00022741"/>
    </source>
</evidence>
<feature type="binding site" evidence="7">
    <location>
        <begin position="94"/>
        <end position="98"/>
    </location>
    <ligand>
        <name>GTP</name>
        <dbReference type="ChEBI" id="CHEBI:37565"/>
    </ligand>
</feature>
<dbReference type="PROSITE" id="PS00301">
    <property type="entry name" value="G_TR_1"/>
    <property type="match status" value="1"/>
</dbReference>
<comment type="function">
    <text evidence="7">Catalyzes the GTP-dependent ribosomal translocation step during translation elongation. During this step, the ribosome changes from the pre-translocational (PRE) to the post-translocational (POST) state as the newly formed A-site-bound peptidyl-tRNA and P-site-bound deacylated tRNA move to the P and E sites, respectively. Catalyzes the coordinated movement of the two tRNA molecules, the mRNA and conformational changes in the ribosome.</text>
</comment>
<dbReference type="Pfam" id="PF00009">
    <property type="entry name" value="GTP_EFTU"/>
    <property type="match status" value="1"/>
</dbReference>
<organism evidence="9 11">
    <name type="scientific">Anaerobutyricum hallii</name>
    <dbReference type="NCBI Taxonomy" id="39488"/>
    <lineage>
        <taxon>Bacteria</taxon>
        <taxon>Bacillati</taxon>
        <taxon>Bacillota</taxon>
        <taxon>Clostridia</taxon>
        <taxon>Lachnospirales</taxon>
        <taxon>Lachnospiraceae</taxon>
        <taxon>Anaerobutyricum</taxon>
    </lineage>
</organism>
<dbReference type="Gene3D" id="3.40.50.300">
    <property type="entry name" value="P-loop containing nucleotide triphosphate hydrolases"/>
    <property type="match status" value="1"/>
</dbReference>
<name>A0A173ZXR6_9FIRM</name>
<dbReference type="GO" id="GO:0005525">
    <property type="term" value="F:GTP binding"/>
    <property type="evidence" value="ECO:0007669"/>
    <property type="project" value="UniProtKB-UniRule"/>
</dbReference>
<sequence>MAGREYPLERTRNIGIMAHIDAGKTTLTERILYYTGVNYKIGDTHEGTATMDWMEQEQERGITITSAATTCHWTLEENCKPKKGALEHRINIIDTPGHVDFTVEVERSLRVLDSAVGVFCAKGGVEPQSENVWRQADTYNVPRMAFINKMDIMGADFYGAVDQIKTRLGKNAIPIQLPIGKEDDFKGIIDLMEMKAYIYNDEKGEDIDIIDIPEDMKDDAELYHTDMVEKICEADDDLMMAYLDGEEPSVEELKRVLREGTCNCTMVPVCCGTAYRNKGVQKLLDAIIEYLPAPTDVEAIKGQDLEGNEVEVPASDDAPFAALAFKIMTDPFVGKLAFFRVYAGTMNSGSYILNATKGKKERVGRILQMHANKRQELDKVYSGDIAAAVGFKFTTTGDTICDEQHPVILESMEFPDPVIELAIEPKTKAGQGKMAEALAKLAEEDPTFRAHTDQETGQTIIAGMGELHLEIIVDRLLREFKVEANVGAPQVAYKESFTKAVDIDSKYAKQSGGRGQYGHCKVRFEPMDVNGEETFKFDSEVVGGAIPKEYIPAVGAGIEEAAKAGILGGFPVVGVHATVYDGSYHEVDSSEMAFKVAGSLAFKDAMKKADPALLEPIMKVDVTMPEEYMGDVIGDINSRRGRIEGMEDVGGGRIVHGFVPLSEMFGYSTDLRSRTQGRGNYSMFFDHYEKVPKNVQEKILDAHLAAQNK</sequence>
<evidence type="ECO:0000256" key="5">
    <source>
        <dbReference type="ARBA" id="ARBA00022917"/>
    </source>
</evidence>
<dbReference type="CDD" id="cd01886">
    <property type="entry name" value="EF-G"/>
    <property type="match status" value="1"/>
</dbReference>
<dbReference type="CDD" id="cd16262">
    <property type="entry name" value="EFG_III"/>
    <property type="match status" value="1"/>
</dbReference>
<dbReference type="InterPro" id="IPR053905">
    <property type="entry name" value="EF-G-like_DII"/>
</dbReference>
<dbReference type="Proteomes" id="UP000095679">
    <property type="component" value="Unassembled WGS sequence"/>
</dbReference>
<dbReference type="FunFam" id="3.30.230.10:FF:000003">
    <property type="entry name" value="Elongation factor G"/>
    <property type="match status" value="1"/>
</dbReference>
<keyword evidence="6 7" id="KW-0342">GTP-binding</keyword>
<evidence type="ECO:0000313" key="10">
    <source>
        <dbReference type="EMBL" id="RGI91463.1"/>
    </source>
</evidence>
<dbReference type="Gene3D" id="3.30.70.240">
    <property type="match status" value="1"/>
</dbReference>
<dbReference type="Gene3D" id="2.40.30.10">
    <property type="entry name" value="Translation factors"/>
    <property type="match status" value="1"/>
</dbReference>
<feature type="binding site" evidence="7">
    <location>
        <begin position="148"/>
        <end position="151"/>
    </location>
    <ligand>
        <name>GTP</name>
        <dbReference type="ChEBI" id="CHEBI:37565"/>
    </ligand>
</feature>
<dbReference type="GO" id="GO:0005737">
    <property type="term" value="C:cytoplasm"/>
    <property type="evidence" value="ECO:0007669"/>
    <property type="project" value="UniProtKB-SubCell"/>
</dbReference>
<dbReference type="SMART" id="SM00889">
    <property type="entry name" value="EFG_IV"/>
    <property type="match status" value="1"/>
</dbReference>
<dbReference type="CDD" id="cd03713">
    <property type="entry name" value="EFG_mtEFG_C"/>
    <property type="match status" value="1"/>
</dbReference>
<dbReference type="InterPro" id="IPR009000">
    <property type="entry name" value="Transl_B-barrel_sf"/>
</dbReference>
<dbReference type="SUPFAM" id="SSF54980">
    <property type="entry name" value="EF-G C-terminal domain-like"/>
    <property type="match status" value="2"/>
</dbReference>
<comment type="subcellular location">
    <subcellularLocation>
        <location evidence="7">Cytoplasm</location>
    </subcellularLocation>
</comment>
<protein>
    <recommendedName>
        <fullName evidence="2 7">Elongation factor G</fullName>
        <shortName evidence="7">EF-G</shortName>
    </recommendedName>
</protein>
<evidence type="ECO:0000256" key="1">
    <source>
        <dbReference type="ARBA" id="ARBA00005870"/>
    </source>
</evidence>
<reference evidence="10 12" key="2">
    <citation type="submission" date="2018-08" db="EMBL/GenBank/DDBJ databases">
        <title>A genome reference for cultivated species of the human gut microbiota.</title>
        <authorList>
            <person name="Zou Y."/>
            <person name="Xue W."/>
            <person name="Luo G."/>
        </authorList>
    </citation>
    <scope>NUCLEOTIDE SEQUENCE [LARGE SCALE GENOMIC DNA]</scope>
    <source>
        <strain evidence="10 12">TM10-1AC</strain>
    </source>
</reference>
<evidence type="ECO:0000313" key="12">
    <source>
        <dbReference type="Proteomes" id="UP000262524"/>
    </source>
</evidence>
<dbReference type="RefSeq" id="WP_055298073.1">
    <property type="nucleotide sequence ID" value="NZ_BLYK01000025.1"/>
</dbReference>
<keyword evidence="4 7" id="KW-0251">Elongation factor</keyword>
<dbReference type="FunFam" id="3.30.70.870:FF:000001">
    <property type="entry name" value="Elongation factor G"/>
    <property type="match status" value="1"/>
</dbReference>
<dbReference type="NCBIfam" id="TIGR00484">
    <property type="entry name" value="EF-G"/>
    <property type="match status" value="1"/>
</dbReference>
<dbReference type="InterPro" id="IPR041095">
    <property type="entry name" value="EFG_II"/>
</dbReference>
<keyword evidence="3 7" id="KW-0547">Nucleotide-binding</keyword>
<evidence type="ECO:0000256" key="4">
    <source>
        <dbReference type="ARBA" id="ARBA00022768"/>
    </source>
</evidence>
<dbReference type="AlphaFoldDB" id="A0A173ZXR6"/>
<dbReference type="FunFam" id="2.40.30.10:FF:000006">
    <property type="entry name" value="Elongation factor G"/>
    <property type="match status" value="1"/>
</dbReference>
<dbReference type="FunFam" id="3.30.70.240:FF:000001">
    <property type="entry name" value="Elongation factor G"/>
    <property type="match status" value="1"/>
</dbReference>
<dbReference type="InterPro" id="IPR005225">
    <property type="entry name" value="Small_GTP-bd"/>
</dbReference>
<dbReference type="Pfam" id="PF03764">
    <property type="entry name" value="EFG_IV"/>
    <property type="match status" value="1"/>
</dbReference>
<dbReference type="CDD" id="cd01434">
    <property type="entry name" value="EFG_mtEFG1_IV"/>
    <property type="match status" value="1"/>
</dbReference>
<keyword evidence="7" id="KW-0963">Cytoplasm</keyword>
<dbReference type="Pfam" id="PF22042">
    <property type="entry name" value="EF-G_D2"/>
    <property type="match status" value="1"/>
</dbReference>
<evidence type="ECO:0000313" key="9">
    <source>
        <dbReference type="EMBL" id="CUN81071.1"/>
    </source>
</evidence>
<dbReference type="Pfam" id="PF00679">
    <property type="entry name" value="EFG_C"/>
    <property type="match status" value="1"/>
</dbReference>
<dbReference type="GO" id="GO:0032790">
    <property type="term" value="P:ribosome disassembly"/>
    <property type="evidence" value="ECO:0007669"/>
    <property type="project" value="TreeGrafter"/>
</dbReference>
<dbReference type="InterPro" id="IPR005517">
    <property type="entry name" value="Transl_elong_EFG/EF2_IV"/>
</dbReference>
<dbReference type="PRINTS" id="PR00315">
    <property type="entry name" value="ELONGATNFCT"/>
</dbReference>
<dbReference type="InterPro" id="IPR027417">
    <property type="entry name" value="P-loop_NTPase"/>
</dbReference>
<dbReference type="InterPro" id="IPR035649">
    <property type="entry name" value="EFG_V"/>
</dbReference>
<dbReference type="Gene3D" id="3.30.70.870">
    <property type="entry name" value="Elongation Factor G (Translational Gtpase), domain 3"/>
    <property type="match status" value="1"/>
</dbReference>
<dbReference type="SMART" id="SM00838">
    <property type="entry name" value="EFG_C"/>
    <property type="match status" value="1"/>
</dbReference>
<dbReference type="GO" id="GO:0003924">
    <property type="term" value="F:GTPase activity"/>
    <property type="evidence" value="ECO:0007669"/>
    <property type="project" value="InterPro"/>
</dbReference>
<dbReference type="NCBIfam" id="TIGR00231">
    <property type="entry name" value="small_GTP"/>
    <property type="match status" value="1"/>
</dbReference>
<dbReference type="InterPro" id="IPR020568">
    <property type="entry name" value="Ribosomal_Su5_D2-typ_SF"/>
</dbReference>
<dbReference type="NCBIfam" id="NF009381">
    <property type="entry name" value="PRK12740.1-5"/>
    <property type="match status" value="1"/>
</dbReference>
<dbReference type="PANTHER" id="PTHR43261:SF1">
    <property type="entry name" value="RIBOSOME-RELEASING FACTOR 2, MITOCHONDRIAL"/>
    <property type="match status" value="1"/>
</dbReference>
<dbReference type="FunFam" id="3.40.50.300:FF:000029">
    <property type="entry name" value="Elongation factor G"/>
    <property type="match status" value="1"/>
</dbReference>
<proteinExistence type="inferred from homology"/>
<accession>A0A173ZXR6</accession>
<gene>
    <name evidence="9" type="primary">fusA_1</name>
    <name evidence="7 10" type="synonym">fusA</name>
    <name evidence="10" type="ORF">DXD91_02745</name>
    <name evidence="9" type="ORF">ERS852450_00675</name>
</gene>
<dbReference type="HAMAP" id="MF_00054_B">
    <property type="entry name" value="EF_G_EF_2_B"/>
    <property type="match status" value="1"/>
</dbReference>
<feature type="domain" description="Tr-type G" evidence="8">
    <location>
        <begin position="9"/>
        <end position="295"/>
    </location>
</feature>
<dbReference type="InterPro" id="IPR000795">
    <property type="entry name" value="T_Tr_GTP-bd_dom"/>
</dbReference>
<dbReference type="EMBL" id="QSOE01000010">
    <property type="protein sequence ID" value="RGI91463.1"/>
    <property type="molecule type" value="Genomic_DNA"/>
</dbReference>
<keyword evidence="5 7" id="KW-0648">Protein biosynthesis</keyword>
<dbReference type="InterPro" id="IPR035647">
    <property type="entry name" value="EFG_III/V"/>
</dbReference>
<feature type="binding site" evidence="7">
    <location>
        <begin position="18"/>
        <end position="25"/>
    </location>
    <ligand>
        <name>GTP</name>
        <dbReference type="ChEBI" id="CHEBI:37565"/>
    </ligand>
</feature>
<dbReference type="Proteomes" id="UP000262524">
    <property type="component" value="Unassembled WGS sequence"/>
</dbReference>
<dbReference type="PANTHER" id="PTHR43261">
    <property type="entry name" value="TRANSLATION ELONGATION FACTOR G-RELATED"/>
    <property type="match status" value="1"/>
</dbReference>
<evidence type="ECO:0000313" key="11">
    <source>
        <dbReference type="Proteomes" id="UP000095679"/>
    </source>
</evidence>
<dbReference type="PROSITE" id="PS51722">
    <property type="entry name" value="G_TR_2"/>
    <property type="match status" value="1"/>
</dbReference>